<reference evidence="2 3" key="1">
    <citation type="submission" date="2016-10" db="EMBL/GenBank/DDBJ databases">
        <authorList>
            <person name="de Groot N.N."/>
        </authorList>
    </citation>
    <scope>NUCLEOTIDE SEQUENCE [LARGE SCALE GENOMIC DNA]</scope>
    <source>
        <strain evidence="2 3">DSM 1041</strain>
    </source>
</reference>
<dbReference type="Proteomes" id="UP000199005">
    <property type="component" value="Unassembled WGS sequence"/>
</dbReference>
<dbReference type="EMBL" id="FNYO01000022">
    <property type="protein sequence ID" value="SEI82497.1"/>
    <property type="molecule type" value="Genomic_DNA"/>
</dbReference>
<dbReference type="Pfam" id="PF10543">
    <property type="entry name" value="ORF6N"/>
    <property type="match status" value="1"/>
</dbReference>
<dbReference type="STRING" id="170623.SAMN04244579_02130"/>
<accession>A0A1H6TZ14</accession>
<evidence type="ECO:0000259" key="1">
    <source>
        <dbReference type="Pfam" id="PF10543"/>
    </source>
</evidence>
<organism evidence="2 3">
    <name type="scientific">Azotobacter beijerinckii</name>
    <dbReference type="NCBI Taxonomy" id="170623"/>
    <lineage>
        <taxon>Bacteria</taxon>
        <taxon>Pseudomonadati</taxon>
        <taxon>Pseudomonadota</taxon>
        <taxon>Gammaproteobacteria</taxon>
        <taxon>Pseudomonadales</taxon>
        <taxon>Pseudomonadaceae</taxon>
        <taxon>Azotobacter</taxon>
    </lineage>
</organism>
<name>A0A1H6TZ14_9GAMM</name>
<evidence type="ECO:0000313" key="3">
    <source>
        <dbReference type="Proteomes" id="UP000199005"/>
    </source>
</evidence>
<evidence type="ECO:0000313" key="2">
    <source>
        <dbReference type="EMBL" id="SEI82497.1"/>
    </source>
</evidence>
<proteinExistence type="predicted"/>
<feature type="domain" description="KilA-N DNA-binding" evidence="1">
    <location>
        <begin position="12"/>
        <end position="88"/>
    </location>
</feature>
<protein>
    <submittedName>
        <fullName evidence="2">ORF6N domain-containing protein</fullName>
    </submittedName>
</protein>
<gene>
    <name evidence="2" type="ORF">SAMN04244579_02130</name>
</gene>
<dbReference type="InterPro" id="IPR018873">
    <property type="entry name" value="KilA-N_DNA-bd_domain"/>
</dbReference>
<dbReference type="RefSeq" id="WP_090899291.1">
    <property type="nucleotide sequence ID" value="NZ_FNYO01000022.1"/>
</dbReference>
<sequence>MNTVTICGHQLPIVEYQGQRVVTLAMVDEVHERPEGTARRNFNEHRPRFIEAEDFFVRNSYEARQMGIAAPNGLTLLTESGYLMLVKSLSDDLAWEVQRQLVRSYFRPAAPAFAVPQNLSEALRFAADLEDQKNQALLERDHAIATKALIGGKREATAMATASAATKKARQLEHELGRGARHATIIAVEKASGRRFGAQGFRPLKKWCKAHGVTPPKVPCPRYGEAVSWPAGAWLEVYGVDLGELFGAEVPA</sequence>
<dbReference type="AlphaFoldDB" id="A0A1H6TZ14"/>